<reference evidence="1" key="1">
    <citation type="submission" date="2022-07" db="EMBL/GenBank/DDBJ databases">
        <title>Phylogenomic reconstructions and comparative analyses of Kickxellomycotina fungi.</title>
        <authorList>
            <person name="Reynolds N.K."/>
            <person name="Stajich J.E."/>
            <person name="Barry K."/>
            <person name="Grigoriev I.V."/>
            <person name="Crous P."/>
            <person name="Smith M.E."/>
        </authorList>
    </citation>
    <scope>NUCLEOTIDE SEQUENCE</scope>
    <source>
        <strain evidence="1">Benny 63K</strain>
    </source>
</reference>
<evidence type="ECO:0000313" key="1">
    <source>
        <dbReference type="EMBL" id="KAJ1901185.1"/>
    </source>
</evidence>
<keyword evidence="2" id="KW-1185">Reference proteome</keyword>
<dbReference type="EMBL" id="JANBPG010000040">
    <property type="protein sequence ID" value="KAJ1901185.1"/>
    <property type="molecule type" value="Genomic_DNA"/>
</dbReference>
<sequence>MSSFGPKRARRTTARTPLAPSDSENRATAAYTGSLVKFRPWSHEDLLARISTYKIHTWLVQSQRLSPVRCARSGWVNIDCSTLKCTACSAILIAEVPEDLTDSEETQWLERLGQQLQSSHNASCPWKGHECAASIYNMPLATSRETVDEVCQQAADMLVFSAQLPSTKHPLSAFQTNLIRDLKSTALELFENTSPNAEPVPEGNQIISSLILALFGWRVDLAMPRPAIKCELCFRSAGLWLFDSNSSSKSGDQGISGANNTGESDLRVFDVVSEHRSFCYWAHGPSLDFEEADDASESSTSSPTHQTAIESTAAPQHPATDAIPGWQKIVASLLRAKAMGFVGGDGSGKDKGKGKYGGASGSGSSDEDTSSDSNDSSNSVDGGDSRETVLSDHSDILKQLKAFNISAISSAAKAFGIPFSTGLLARAAKRLAAAHQLEGTHATIATNPALGTAGDVDDSSSSILLAEHIGDHPGWNADGSAGLAHMGIDAAELEEDAGAYADEYDFGSATYSTDIDDIPAPIDTSGLEALLGDSSLAAALEDPSRANAILEYIKGLIRANNEAAT</sequence>
<gene>
    <name evidence="1" type="primary">ZC3HC1</name>
    <name evidence="1" type="ORF">LPJ66_000967</name>
</gene>
<evidence type="ECO:0000313" key="2">
    <source>
        <dbReference type="Proteomes" id="UP001150581"/>
    </source>
</evidence>
<comment type="caution">
    <text evidence="1">The sequence shown here is derived from an EMBL/GenBank/DDBJ whole genome shotgun (WGS) entry which is preliminary data.</text>
</comment>
<dbReference type="Proteomes" id="UP001150581">
    <property type="component" value="Unassembled WGS sequence"/>
</dbReference>
<protein>
    <submittedName>
        <fullName evidence="1">Nuclear-interacting partner of ALK</fullName>
    </submittedName>
</protein>
<accession>A0ACC1IUQ5</accession>
<name>A0ACC1IUQ5_9FUNG</name>
<proteinExistence type="predicted"/>
<organism evidence="1 2">
    <name type="scientific">Kickxella alabastrina</name>
    <dbReference type="NCBI Taxonomy" id="61397"/>
    <lineage>
        <taxon>Eukaryota</taxon>
        <taxon>Fungi</taxon>
        <taxon>Fungi incertae sedis</taxon>
        <taxon>Zoopagomycota</taxon>
        <taxon>Kickxellomycotina</taxon>
        <taxon>Kickxellomycetes</taxon>
        <taxon>Kickxellales</taxon>
        <taxon>Kickxellaceae</taxon>
        <taxon>Kickxella</taxon>
    </lineage>
</organism>